<evidence type="ECO:0000313" key="1">
    <source>
        <dbReference type="EMBL" id="KKM22134.1"/>
    </source>
</evidence>
<comment type="caution">
    <text evidence="1">The sequence shown here is derived from an EMBL/GenBank/DDBJ whole genome shotgun (WGS) entry which is preliminary data.</text>
</comment>
<organism evidence="1">
    <name type="scientific">marine sediment metagenome</name>
    <dbReference type="NCBI Taxonomy" id="412755"/>
    <lineage>
        <taxon>unclassified sequences</taxon>
        <taxon>metagenomes</taxon>
        <taxon>ecological metagenomes</taxon>
    </lineage>
</organism>
<feature type="non-terminal residue" evidence="1">
    <location>
        <position position="1"/>
    </location>
</feature>
<dbReference type="EMBL" id="LAZR01002479">
    <property type="protein sequence ID" value="KKN29538.1"/>
    <property type="molecule type" value="Genomic_DNA"/>
</dbReference>
<sequence length="27" mass="2967">TALGGVLIFVRPRILRGKLLVDMDISL</sequence>
<accession>A0A0F9IQG2</accession>
<gene>
    <name evidence="2" type="ORF">LCGC14_0842960</name>
    <name evidence="1" type="ORF">LCGC14_1628380</name>
</gene>
<dbReference type="AlphaFoldDB" id="A0A0F9IQG2"/>
<dbReference type="EMBL" id="LAZR01013399">
    <property type="protein sequence ID" value="KKM22134.1"/>
    <property type="molecule type" value="Genomic_DNA"/>
</dbReference>
<name>A0A0F9IQG2_9ZZZZ</name>
<proteinExistence type="predicted"/>
<evidence type="ECO:0000313" key="2">
    <source>
        <dbReference type="EMBL" id="KKN29538.1"/>
    </source>
</evidence>
<reference evidence="1" key="1">
    <citation type="journal article" date="2015" name="Nature">
        <title>Complex archaea that bridge the gap between prokaryotes and eukaryotes.</title>
        <authorList>
            <person name="Spang A."/>
            <person name="Saw J.H."/>
            <person name="Jorgensen S.L."/>
            <person name="Zaremba-Niedzwiedzka K."/>
            <person name="Martijn J."/>
            <person name="Lind A.E."/>
            <person name="van Eijk R."/>
            <person name="Schleper C."/>
            <person name="Guy L."/>
            <person name="Ettema T.J."/>
        </authorList>
    </citation>
    <scope>NUCLEOTIDE SEQUENCE</scope>
</reference>
<protein>
    <submittedName>
        <fullName evidence="1">Uncharacterized protein</fullName>
    </submittedName>
</protein>